<dbReference type="Pfam" id="PF02223">
    <property type="entry name" value="Thymidylate_kin"/>
    <property type="match status" value="1"/>
</dbReference>
<dbReference type="GO" id="GO:0004798">
    <property type="term" value="F:dTMP kinase activity"/>
    <property type="evidence" value="ECO:0007669"/>
    <property type="project" value="UniProtKB-UniRule"/>
</dbReference>
<comment type="similarity">
    <text evidence="1 11">Belongs to the thymidylate kinase family.</text>
</comment>
<evidence type="ECO:0000259" key="12">
    <source>
        <dbReference type="Pfam" id="PF02223"/>
    </source>
</evidence>
<protein>
    <recommendedName>
        <fullName evidence="3 11">Thymidylate kinase</fullName>
        <ecNumber evidence="2 11">2.7.4.9</ecNumber>
    </recommendedName>
    <alternativeName>
        <fullName evidence="11">dTMP kinase</fullName>
    </alternativeName>
</protein>
<dbReference type="PANTHER" id="PTHR10344:SF4">
    <property type="entry name" value="UMP-CMP KINASE 2, MITOCHONDRIAL"/>
    <property type="match status" value="1"/>
</dbReference>
<dbReference type="EMBL" id="MHCJ01000003">
    <property type="protein sequence ID" value="OGY18228.1"/>
    <property type="molecule type" value="Genomic_DNA"/>
</dbReference>
<evidence type="ECO:0000256" key="8">
    <source>
        <dbReference type="ARBA" id="ARBA00022840"/>
    </source>
</evidence>
<reference evidence="13 14" key="1">
    <citation type="journal article" date="2016" name="Nat. Commun.">
        <title>Thousands of microbial genomes shed light on interconnected biogeochemical processes in an aquifer system.</title>
        <authorList>
            <person name="Anantharaman K."/>
            <person name="Brown C.T."/>
            <person name="Hug L.A."/>
            <person name="Sharon I."/>
            <person name="Castelle C.J."/>
            <person name="Probst A.J."/>
            <person name="Thomas B.C."/>
            <person name="Singh A."/>
            <person name="Wilkins M.J."/>
            <person name="Karaoz U."/>
            <person name="Brodie E.L."/>
            <person name="Williams K.H."/>
            <person name="Hubbard S.S."/>
            <person name="Banfield J.F."/>
        </authorList>
    </citation>
    <scope>NUCLEOTIDE SEQUENCE [LARGE SCALE GENOMIC DNA]</scope>
</reference>
<keyword evidence="8 11" id="KW-0067">ATP-binding</keyword>
<evidence type="ECO:0000256" key="5">
    <source>
        <dbReference type="ARBA" id="ARBA00022727"/>
    </source>
</evidence>
<dbReference type="EC" id="2.7.4.9" evidence="2 11"/>
<dbReference type="InterPro" id="IPR039430">
    <property type="entry name" value="Thymidylate_kin-like_dom"/>
</dbReference>
<evidence type="ECO:0000256" key="2">
    <source>
        <dbReference type="ARBA" id="ARBA00012980"/>
    </source>
</evidence>
<dbReference type="AlphaFoldDB" id="A0A1G1VS44"/>
<dbReference type="Gene3D" id="3.40.50.300">
    <property type="entry name" value="P-loop containing nucleotide triphosphate hydrolases"/>
    <property type="match status" value="1"/>
</dbReference>
<proteinExistence type="inferred from homology"/>
<evidence type="ECO:0000256" key="3">
    <source>
        <dbReference type="ARBA" id="ARBA00017144"/>
    </source>
</evidence>
<evidence type="ECO:0000256" key="10">
    <source>
        <dbReference type="ARBA" id="ARBA00057735"/>
    </source>
</evidence>
<evidence type="ECO:0000256" key="1">
    <source>
        <dbReference type="ARBA" id="ARBA00009776"/>
    </source>
</evidence>
<dbReference type="PROSITE" id="PS01331">
    <property type="entry name" value="THYMIDYLATE_KINASE"/>
    <property type="match status" value="1"/>
</dbReference>
<feature type="binding site" evidence="11">
    <location>
        <begin position="11"/>
        <end position="18"/>
    </location>
    <ligand>
        <name>ATP</name>
        <dbReference type="ChEBI" id="CHEBI:30616"/>
    </ligand>
</feature>
<dbReference type="GO" id="GO:0005524">
    <property type="term" value="F:ATP binding"/>
    <property type="evidence" value="ECO:0007669"/>
    <property type="project" value="UniProtKB-UniRule"/>
</dbReference>
<comment type="catalytic activity">
    <reaction evidence="9 11">
        <text>dTMP + ATP = dTDP + ADP</text>
        <dbReference type="Rhea" id="RHEA:13517"/>
        <dbReference type="ChEBI" id="CHEBI:30616"/>
        <dbReference type="ChEBI" id="CHEBI:58369"/>
        <dbReference type="ChEBI" id="CHEBI:63528"/>
        <dbReference type="ChEBI" id="CHEBI:456216"/>
        <dbReference type="EC" id="2.7.4.9"/>
    </reaction>
</comment>
<dbReference type="HAMAP" id="MF_00165">
    <property type="entry name" value="Thymidylate_kinase"/>
    <property type="match status" value="1"/>
</dbReference>
<dbReference type="FunFam" id="3.40.50.300:FF:000225">
    <property type="entry name" value="Thymidylate kinase"/>
    <property type="match status" value="1"/>
</dbReference>
<evidence type="ECO:0000256" key="9">
    <source>
        <dbReference type="ARBA" id="ARBA00048743"/>
    </source>
</evidence>
<comment type="function">
    <text evidence="10 11">Phosphorylation of dTMP to form dTDP in both de novo and salvage pathways of dTTP synthesis.</text>
</comment>
<keyword evidence="5 11" id="KW-0545">Nucleotide biosynthesis</keyword>
<dbReference type="GO" id="GO:0006235">
    <property type="term" value="P:dTTP biosynthetic process"/>
    <property type="evidence" value="ECO:0007669"/>
    <property type="project" value="UniProtKB-UniRule"/>
</dbReference>
<dbReference type="GO" id="GO:0005829">
    <property type="term" value="C:cytosol"/>
    <property type="evidence" value="ECO:0007669"/>
    <property type="project" value="TreeGrafter"/>
</dbReference>
<organism evidence="13 14">
    <name type="scientific">Candidatus Chisholmbacteria bacterium RIFCSPHIGHO2_01_FULL_52_32</name>
    <dbReference type="NCBI Taxonomy" id="1797591"/>
    <lineage>
        <taxon>Bacteria</taxon>
        <taxon>Candidatus Chisholmiibacteriota</taxon>
    </lineage>
</organism>
<dbReference type="GO" id="GO:0006233">
    <property type="term" value="P:dTDP biosynthetic process"/>
    <property type="evidence" value="ECO:0007669"/>
    <property type="project" value="InterPro"/>
</dbReference>
<dbReference type="GO" id="GO:0006227">
    <property type="term" value="P:dUDP biosynthetic process"/>
    <property type="evidence" value="ECO:0007669"/>
    <property type="project" value="TreeGrafter"/>
</dbReference>
<dbReference type="NCBIfam" id="TIGR00041">
    <property type="entry name" value="DTMP_kinase"/>
    <property type="match status" value="1"/>
</dbReference>
<dbReference type="InterPro" id="IPR018095">
    <property type="entry name" value="Thymidylate_kin_CS"/>
</dbReference>
<comment type="caution">
    <text evidence="13">The sequence shown here is derived from an EMBL/GenBank/DDBJ whole genome shotgun (WGS) entry which is preliminary data.</text>
</comment>
<evidence type="ECO:0000313" key="14">
    <source>
        <dbReference type="Proteomes" id="UP000179233"/>
    </source>
</evidence>
<keyword evidence="7 11" id="KW-0418">Kinase</keyword>
<dbReference type="InterPro" id="IPR027417">
    <property type="entry name" value="P-loop_NTPase"/>
</dbReference>
<keyword evidence="6 11" id="KW-0547">Nucleotide-binding</keyword>
<dbReference type="PANTHER" id="PTHR10344">
    <property type="entry name" value="THYMIDYLATE KINASE"/>
    <property type="match status" value="1"/>
</dbReference>
<name>A0A1G1VS44_9BACT</name>
<evidence type="ECO:0000256" key="6">
    <source>
        <dbReference type="ARBA" id="ARBA00022741"/>
    </source>
</evidence>
<sequence>MKKGVLISFEGGEGSGKTVQIKRLRDRLTKAGKDVVVVREPGGTVISEQIREVLLSPKNIGMAYTTEVLLFQAARAQIFREIVLPSLAAGKVVLMDRSRDSSTVYQGMVRGFGVDLIEGLNELSTKKTYPDLTFLLDVPVETGLERRNHTSKMDRLDMEAREFHEQVRRGYLTLARKNDHHRWVIINSQQSIDAISERIRDEVRARKIV</sequence>
<gene>
    <name evidence="11" type="primary">tmk</name>
    <name evidence="13" type="ORF">A2786_01780</name>
</gene>
<accession>A0A1G1VS44</accession>
<keyword evidence="4 11" id="KW-0808">Transferase</keyword>
<feature type="domain" description="Thymidylate kinase-like" evidence="12">
    <location>
        <begin position="9"/>
        <end position="199"/>
    </location>
</feature>
<evidence type="ECO:0000313" key="13">
    <source>
        <dbReference type="EMBL" id="OGY18228.1"/>
    </source>
</evidence>
<dbReference type="InterPro" id="IPR018094">
    <property type="entry name" value="Thymidylate_kinase"/>
</dbReference>
<evidence type="ECO:0000256" key="4">
    <source>
        <dbReference type="ARBA" id="ARBA00022679"/>
    </source>
</evidence>
<dbReference type="SUPFAM" id="SSF52540">
    <property type="entry name" value="P-loop containing nucleoside triphosphate hydrolases"/>
    <property type="match status" value="1"/>
</dbReference>
<dbReference type="CDD" id="cd01672">
    <property type="entry name" value="TMPK"/>
    <property type="match status" value="1"/>
</dbReference>
<dbReference type="Proteomes" id="UP000179233">
    <property type="component" value="Unassembled WGS sequence"/>
</dbReference>
<evidence type="ECO:0000256" key="11">
    <source>
        <dbReference type="HAMAP-Rule" id="MF_00165"/>
    </source>
</evidence>
<evidence type="ECO:0000256" key="7">
    <source>
        <dbReference type="ARBA" id="ARBA00022777"/>
    </source>
</evidence>